<accession>A0ABY7CSM5</accession>
<feature type="region of interest" description="Disordered" evidence="1">
    <location>
        <begin position="1"/>
        <end position="24"/>
    </location>
</feature>
<dbReference type="GeneID" id="77812000"/>
<dbReference type="EMBL" id="CP110427">
    <property type="protein sequence ID" value="WAQ86765.1"/>
    <property type="molecule type" value="Genomic_DNA"/>
</dbReference>
<dbReference type="Proteomes" id="UP001164743">
    <property type="component" value="Chromosome 7A"/>
</dbReference>
<organism evidence="2 3">
    <name type="scientific">Puccinia triticina</name>
    <dbReference type="NCBI Taxonomy" id="208348"/>
    <lineage>
        <taxon>Eukaryota</taxon>
        <taxon>Fungi</taxon>
        <taxon>Dikarya</taxon>
        <taxon>Basidiomycota</taxon>
        <taxon>Pucciniomycotina</taxon>
        <taxon>Pucciniomycetes</taxon>
        <taxon>Pucciniales</taxon>
        <taxon>Pucciniaceae</taxon>
        <taxon>Puccinia</taxon>
    </lineage>
</organism>
<evidence type="ECO:0000313" key="3">
    <source>
        <dbReference type="Proteomes" id="UP001164743"/>
    </source>
</evidence>
<feature type="region of interest" description="Disordered" evidence="1">
    <location>
        <begin position="49"/>
        <end position="70"/>
    </location>
</feature>
<dbReference type="RefSeq" id="XP_053022320.1">
    <property type="nucleotide sequence ID" value="XM_053171105.1"/>
</dbReference>
<name>A0ABY7CSM5_9BASI</name>
<evidence type="ECO:0000256" key="1">
    <source>
        <dbReference type="SAM" id="MobiDB-lite"/>
    </source>
</evidence>
<proteinExistence type="predicted"/>
<sequence>MAKFPKSLRDGNGKSEPGGGKSHSWLHRLSLTEIFQAAFIQFCNHNKAPPELTAESSAPPTKNRMRLPFN</sequence>
<reference evidence="2" key="1">
    <citation type="submission" date="2022-10" db="EMBL/GenBank/DDBJ databases">
        <title>Puccinia triticina Genome sequencing and assembly.</title>
        <authorList>
            <person name="Li C."/>
        </authorList>
    </citation>
    <scope>NUCLEOTIDE SEQUENCE</scope>
    <source>
        <strain evidence="2">Pt15</strain>
    </source>
</reference>
<evidence type="ECO:0000313" key="2">
    <source>
        <dbReference type="EMBL" id="WAQ86765.1"/>
    </source>
</evidence>
<keyword evidence="3" id="KW-1185">Reference proteome</keyword>
<gene>
    <name evidence="2" type="ORF">PtA15_7A494</name>
</gene>
<protein>
    <submittedName>
        <fullName evidence="2">Uncharacterized protein</fullName>
    </submittedName>
</protein>